<evidence type="ECO:0000313" key="1">
    <source>
        <dbReference type="EMBL" id="KAJ1197058.1"/>
    </source>
</evidence>
<name>A0AAV7V6F2_PLEWA</name>
<gene>
    <name evidence="1" type="ORF">NDU88_000920</name>
</gene>
<dbReference type="EMBL" id="JANPWB010000003">
    <property type="protein sequence ID" value="KAJ1197058.1"/>
    <property type="molecule type" value="Genomic_DNA"/>
</dbReference>
<comment type="caution">
    <text evidence="1">The sequence shown here is derived from an EMBL/GenBank/DDBJ whole genome shotgun (WGS) entry which is preliminary data.</text>
</comment>
<keyword evidence="2" id="KW-1185">Reference proteome</keyword>
<accession>A0AAV7V6F2</accession>
<organism evidence="1 2">
    <name type="scientific">Pleurodeles waltl</name>
    <name type="common">Iberian ribbed newt</name>
    <dbReference type="NCBI Taxonomy" id="8319"/>
    <lineage>
        <taxon>Eukaryota</taxon>
        <taxon>Metazoa</taxon>
        <taxon>Chordata</taxon>
        <taxon>Craniata</taxon>
        <taxon>Vertebrata</taxon>
        <taxon>Euteleostomi</taxon>
        <taxon>Amphibia</taxon>
        <taxon>Batrachia</taxon>
        <taxon>Caudata</taxon>
        <taxon>Salamandroidea</taxon>
        <taxon>Salamandridae</taxon>
        <taxon>Pleurodelinae</taxon>
        <taxon>Pleurodeles</taxon>
    </lineage>
</organism>
<reference evidence="1" key="1">
    <citation type="journal article" date="2022" name="bioRxiv">
        <title>Sequencing and chromosome-scale assembly of the giantPleurodeles waltlgenome.</title>
        <authorList>
            <person name="Brown T."/>
            <person name="Elewa A."/>
            <person name="Iarovenko S."/>
            <person name="Subramanian E."/>
            <person name="Araus A.J."/>
            <person name="Petzold A."/>
            <person name="Susuki M."/>
            <person name="Suzuki K.-i.T."/>
            <person name="Hayashi T."/>
            <person name="Toyoda A."/>
            <person name="Oliveira C."/>
            <person name="Osipova E."/>
            <person name="Leigh N.D."/>
            <person name="Simon A."/>
            <person name="Yun M.H."/>
        </authorList>
    </citation>
    <scope>NUCLEOTIDE SEQUENCE</scope>
    <source>
        <strain evidence="1">20211129_DDA</strain>
        <tissue evidence="1">Liver</tissue>
    </source>
</reference>
<dbReference type="AlphaFoldDB" id="A0AAV7V6F2"/>
<dbReference type="Proteomes" id="UP001066276">
    <property type="component" value="Chromosome 2_1"/>
</dbReference>
<proteinExistence type="predicted"/>
<protein>
    <submittedName>
        <fullName evidence="1">Uncharacterized protein</fullName>
    </submittedName>
</protein>
<evidence type="ECO:0000313" key="2">
    <source>
        <dbReference type="Proteomes" id="UP001066276"/>
    </source>
</evidence>
<sequence>MQSCAHRHATLVTRERRPRGALVLQAPSVQALLRPLSNGADEPQVNFSVALRPPGRSRSGGQVVRAHALHWGHCSMLPCPSATPGYA</sequence>